<proteinExistence type="predicted"/>
<feature type="chain" id="PRO_5037240926" evidence="1">
    <location>
        <begin position="22"/>
        <end position="193"/>
    </location>
</feature>
<keyword evidence="1" id="KW-0732">Signal</keyword>
<dbReference type="InterPro" id="IPR007284">
    <property type="entry name" value="Ground-like_dom"/>
</dbReference>
<evidence type="ECO:0000259" key="2">
    <source>
        <dbReference type="Pfam" id="PF04155"/>
    </source>
</evidence>
<reference evidence="4" key="1">
    <citation type="submission" date="2022-11" db="UniProtKB">
        <authorList>
            <consortium name="WormBaseParasite"/>
        </authorList>
    </citation>
    <scope>IDENTIFICATION</scope>
</reference>
<dbReference type="WBParaSite" id="PSAMB.scaffold975size51301.g10347.t1">
    <property type="protein sequence ID" value="PSAMB.scaffold975size51301.g10347.t1"/>
    <property type="gene ID" value="PSAMB.scaffold975size51301.g10347"/>
</dbReference>
<dbReference type="Proteomes" id="UP000887566">
    <property type="component" value="Unplaced"/>
</dbReference>
<accession>A0A914XSQ2</accession>
<evidence type="ECO:0000256" key="1">
    <source>
        <dbReference type="SAM" id="SignalP"/>
    </source>
</evidence>
<feature type="signal peptide" evidence="1">
    <location>
        <begin position="1"/>
        <end position="21"/>
    </location>
</feature>
<dbReference type="AlphaFoldDB" id="A0A914XSQ2"/>
<organism evidence="3 4">
    <name type="scientific">Plectus sambesii</name>
    <dbReference type="NCBI Taxonomy" id="2011161"/>
    <lineage>
        <taxon>Eukaryota</taxon>
        <taxon>Metazoa</taxon>
        <taxon>Ecdysozoa</taxon>
        <taxon>Nematoda</taxon>
        <taxon>Chromadorea</taxon>
        <taxon>Plectida</taxon>
        <taxon>Plectina</taxon>
        <taxon>Plectoidea</taxon>
        <taxon>Plectidae</taxon>
        <taxon>Plectus</taxon>
    </lineage>
</organism>
<evidence type="ECO:0000313" key="3">
    <source>
        <dbReference type="Proteomes" id="UP000887566"/>
    </source>
</evidence>
<dbReference type="Pfam" id="PF04155">
    <property type="entry name" value="Ground-like"/>
    <property type="match status" value="1"/>
</dbReference>
<keyword evidence="3" id="KW-1185">Reference proteome</keyword>
<evidence type="ECO:0000313" key="4">
    <source>
        <dbReference type="WBParaSite" id="PSAMB.scaffold975size51301.g10347.t1"/>
    </source>
</evidence>
<name>A0A914XSQ2_9BILA</name>
<protein>
    <submittedName>
        <fullName evidence="4">Ground-like domain-containing protein</fullName>
    </submittedName>
</protein>
<sequence length="193" mass="20592">MKSSAFAIFACVLLSFEWADAFGFGGGCGGGCAPQLPQLPPPPPLCLPKLSLPCPPPPPQLPPPPPLCLPKLSLPCPPPPPQFPQLCLPKLSLPCPPPPCGGCGRKKRDTEGEVAAPTGPVLCTSEKLRQILLENISASATESKVNIEKAVINKRNGNFVVSCDKLDFEHVIKSKDFCQETAHEVTCYIYRAL</sequence>
<feature type="domain" description="Ground-like" evidence="2">
    <location>
        <begin position="122"/>
        <end position="190"/>
    </location>
</feature>